<evidence type="ECO:0000256" key="1">
    <source>
        <dbReference type="SAM" id="MobiDB-lite"/>
    </source>
</evidence>
<dbReference type="AlphaFoldDB" id="A0AAD6UZY8"/>
<sequence>MPTLQAAIDDAIRSAASVFDLTDVQDDLEEEQARHVAQVEQYTTDREDPSVDTAMDVDETDLHASSKLRQTVESASRGVTDGTAHEYMRISNGIDPYLVEKGHIKATDTYFCENPPENWPTLLIAWIMDAYAHDH</sequence>
<keyword evidence="3" id="KW-1185">Reference proteome</keyword>
<reference evidence="2" key="1">
    <citation type="submission" date="2023-03" db="EMBL/GenBank/DDBJ databases">
        <title>Massive genome expansion in bonnet fungi (Mycena s.s.) driven by repeated elements and novel gene families across ecological guilds.</title>
        <authorList>
            <consortium name="Lawrence Berkeley National Laboratory"/>
            <person name="Harder C.B."/>
            <person name="Miyauchi S."/>
            <person name="Viragh M."/>
            <person name="Kuo A."/>
            <person name="Thoen E."/>
            <person name="Andreopoulos B."/>
            <person name="Lu D."/>
            <person name="Skrede I."/>
            <person name="Drula E."/>
            <person name="Henrissat B."/>
            <person name="Morin E."/>
            <person name="Kohler A."/>
            <person name="Barry K."/>
            <person name="LaButti K."/>
            <person name="Morin E."/>
            <person name="Salamov A."/>
            <person name="Lipzen A."/>
            <person name="Mereny Z."/>
            <person name="Hegedus B."/>
            <person name="Baldrian P."/>
            <person name="Stursova M."/>
            <person name="Weitz H."/>
            <person name="Taylor A."/>
            <person name="Grigoriev I.V."/>
            <person name="Nagy L.G."/>
            <person name="Martin F."/>
            <person name="Kauserud H."/>
        </authorList>
    </citation>
    <scope>NUCLEOTIDE SEQUENCE</scope>
    <source>
        <strain evidence="2">9144</strain>
    </source>
</reference>
<organism evidence="2 3">
    <name type="scientific">Mycena pura</name>
    <dbReference type="NCBI Taxonomy" id="153505"/>
    <lineage>
        <taxon>Eukaryota</taxon>
        <taxon>Fungi</taxon>
        <taxon>Dikarya</taxon>
        <taxon>Basidiomycota</taxon>
        <taxon>Agaricomycotina</taxon>
        <taxon>Agaricomycetes</taxon>
        <taxon>Agaricomycetidae</taxon>
        <taxon>Agaricales</taxon>
        <taxon>Marasmiineae</taxon>
        <taxon>Mycenaceae</taxon>
        <taxon>Mycena</taxon>
    </lineage>
</organism>
<comment type="caution">
    <text evidence="2">The sequence shown here is derived from an EMBL/GenBank/DDBJ whole genome shotgun (WGS) entry which is preliminary data.</text>
</comment>
<proteinExistence type="predicted"/>
<protein>
    <submittedName>
        <fullName evidence="2">Uncharacterized protein</fullName>
    </submittedName>
</protein>
<feature type="region of interest" description="Disordered" evidence="1">
    <location>
        <begin position="61"/>
        <end position="80"/>
    </location>
</feature>
<accession>A0AAD6UZY8</accession>
<evidence type="ECO:0000313" key="3">
    <source>
        <dbReference type="Proteomes" id="UP001219525"/>
    </source>
</evidence>
<gene>
    <name evidence="2" type="ORF">GGX14DRAFT_573020</name>
</gene>
<name>A0AAD6UZY8_9AGAR</name>
<dbReference type="Proteomes" id="UP001219525">
    <property type="component" value="Unassembled WGS sequence"/>
</dbReference>
<evidence type="ECO:0000313" key="2">
    <source>
        <dbReference type="EMBL" id="KAJ7199263.1"/>
    </source>
</evidence>
<dbReference type="EMBL" id="JARJCW010000069">
    <property type="protein sequence ID" value="KAJ7199263.1"/>
    <property type="molecule type" value="Genomic_DNA"/>
</dbReference>